<dbReference type="Pfam" id="PF14155">
    <property type="entry name" value="DUF4307"/>
    <property type="match status" value="1"/>
</dbReference>
<dbReference type="InterPro" id="IPR025443">
    <property type="entry name" value="DUF4307"/>
</dbReference>
<evidence type="ECO:0000256" key="2">
    <source>
        <dbReference type="SAM" id="Phobius"/>
    </source>
</evidence>
<evidence type="ECO:0000313" key="3">
    <source>
        <dbReference type="EMBL" id="MEE3848952.1"/>
    </source>
</evidence>
<sequence>MNSSVGGGDDGPARSAPGAGEDQQSARTGPRASYPAAQSASSRRAWFVGLTVLVIAAGVGIAILGYSRFAAPDVSGEATAYDIVDNSTVAVQFTVTRADPGSPVACVVRGRSVDGDETGRREILIPGGTESQVGMRTEVTTSKPPVIGEVFGCTIDVPAYLTSTTQ</sequence>
<evidence type="ECO:0000256" key="1">
    <source>
        <dbReference type="SAM" id="MobiDB-lite"/>
    </source>
</evidence>
<comment type="caution">
    <text evidence="3">The sequence shown here is derived from an EMBL/GenBank/DDBJ whole genome shotgun (WGS) entry which is preliminary data.</text>
</comment>
<dbReference type="Proteomes" id="UP001347146">
    <property type="component" value="Unassembled WGS sequence"/>
</dbReference>
<name>A0ABU7M765_9ACTN</name>
<dbReference type="RefSeq" id="WP_330430615.1">
    <property type="nucleotide sequence ID" value="NZ_JAZDUF010000001.1"/>
</dbReference>
<keyword evidence="2" id="KW-0812">Transmembrane</keyword>
<keyword evidence="4" id="KW-1185">Reference proteome</keyword>
<evidence type="ECO:0000313" key="4">
    <source>
        <dbReference type="Proteomes" id="UP001347146"/>
    </source>
</evidence>
<protein>
    <submittedName>
        <fullName evidence="3">DUF4307 domain-containing protein</fullName>
    </submittedName>
</protein>
<feature type="compositionally biased region" description="Gly residues" evidence="1">
    <location>
        <begin position="1"/>
        <end position="10"/>
    </location>
</feature>
<organism evidence="3 4">
    <name type="scientific">Gordonia sesuvii</name>
    <dbReference type="NCBI Taxonomy" id="3116777"/>
    <lineage>
        <taxon>Bacteria</taxon>
        <taxon>Bacillati</taxon>
        <taxon>Actinomycetota</taxon>
        <taxon>Actinomycetes</taxon>
        <taxon>Mycobacteriales</taxon>
        <taxon>Gordoniaceae</taxon>
        <taxon>Gordonia</taxon>
    </lineage>
</organism>
<reference evidence="3 4" key="1">
    <citation type="submission" date="2024-01" db="EMBL/GenBank/DDBJ databases">
        <title>Draft genome sequence of Gordonia sp. LSe1-13.</title>
        <authorList>
            <person name="Suphannarot A."/>
            <person name="Mingma R."/>
        </authorList>
    </citation>
    <scope>NUCLEOTIDE SEQUENCE [LARGE SCALE GENOMIC DNA]</scope>
    <source>
        <strain evidence="3 4">LSe1-13</strain>
    </source>
</reference>
<dbReference type="EMBL" id="JAZDUF010000001">
    <property type="protein sequence ID" value="MEE3848952.1"/>
    <property type="molecule type" value="Genomic_DNA"/>
</dbReference>
<gene>
    <name evidence="3" type="ORF">VZC37_01305</name>
</gene>
<feature type="transmembrane region" description="Helical" evidence="2">
    <location>
        <begin position="45"/>
        <end position="66"/>
    </location>
</feature>
<accession>A0ABU7M765</accession>
<keyword evidence="2" id="KW-1133">Transmembrane helix</keyword>
<feature type="region of interest" description="Disordered" evidence="1">
    <location>
        <begin position="1"/>
        <end position="35"/>
    </location>
</feature>
<proteinExistence type="predicted"/>
<keyword evidence="2" id="KW-0472">Membrane</keyword>